<reference evidence="1" key="1">
    <citation type="submission" date="2015-11" db="EMBL/GenBank/DDBJ databases">
        <title>De novo transcriptome assembly of four potential Pierce s Disease insect vectors from Arizona vineyards.</title>
        <authorList>
            <person name="Tassone E.E."/>
        </authorList>
    </citation>
    <scope>NUCLEOTIDE SEQUENCE</scope>
</reference>
<protein>
    <recommendedName>
        <fullName evidence="2">Immunoglobulin V-set domain-containing protein</fullName>
    </recommendedName>
</protein>
<sequence>MEWSLFQVNNLKPISVIFVVLFCQLQGTWCLSNVHLHVPAAVKSGDDLTVDCTYTLSHEKIASIKYFLGDRKIYEYNPNKNPKSTTTIVNLATNLWGNQS</sequence>
<dbReference type="PANTHER" id="PTHR21261">
    <property type="entry name" value="BEAT PROTEIN"/>
    <property type="match status" value="1"/>
</dbReference>
<name>A0A1B6INH8_9HEMI</name>
<dbReference type="AlphaFoldDB" id="A0A1B6INH8"/>
<evidence type="ECO:0000313" key="1">
    <source>
        <dbReference type="EMBL" id="JAS88471.1"/>
    </source>
</evidence>
<dbReference type="EMBL" id="GECU01019235">
    <property type="protein sequence ID" value="JAS88471.1"/>
    <property type="molecule type" value="Transcribed_RNA"/>
</dbReference>
<feature type="non-terminal residue" evidence="1">
    <location>
        <position position="100"/>
    </location>
</feature>
<proteinExistence type="predicted"/>
<organism evidence="1">
    <name type="scientific">Homalodisca liturata</name>
    <dbReference type="NCBI Taxonomy" id="320908"/>
    <lineage>
        <taxon>Eukaryota</taxon>
        <taxon>Metazoa</taxon>
        <taxon>Ecdysozoa</taxon>
        <taxon>Arthropoda</taxon>
        <taxon>Hexapoda</taxon>
        <taxon>Insecta</taxon>
        <taxon>Pterygota</taxon>
        <taxon>Neoptera</taxon>
        <taxon>Paraneoptera</taxon>
        <taxon>Hemiptera</taxon>
        <taxon>Auchenorrhyncha</taxon>
        <taxon>Membracoidea</taxon>
        <taxon>Cicadellidae</taxon>
        <taxon>Cicadellinae</taxon>
        <taxon>Proconiini</taxon>
        <taxon>Homalodisca</taxon>
    </lineage>
</organism>
<evidence type="ECO:0008006" key="2">
    <source>
        <dbReference type="Google" id="ProtNLM"/>
    </source>
</evidence>
<accession>A0A1B6INH8</accession>
<gene>
    <name evidence="1" type="ORF">g.8924</name>
</gene>